<evidence type="ECO:0000313" key="2">
    <source>
        <dbReference type="Proteomes" id="UP000678499"/>
    </source>
</evidence>
<keyword evidence="2" id="KW-1185">Reference proteome</keyword>
<dbReference type="EMBL" id="CAJPEX010002909">
    <property type="protein sequence ID" value="CAG0921636.1"/>
    <property type="molecule type" value="Genomic_DNA"/>
</dbReference>
<dbReference type="OrthoDB" id="25002at2759"/>
<gene>
    <name evidence="1" type="ORF">NMOB1V02_LOCUS9129</name>
</gene>
<name>A0A7R9BTV9_9CRUS</name>
<organism evidence="1">
    <name type="scientific">Notodromas monacha</name>
    <dbReference type="NCBI Taxonomy" id="399045"/>
    <lineage>
        <taxon>Eukaryota</taxon>
        <taxon>Metazoa</taxon>
        <taxon>Ecdysozoa</taxon>
        <taxon>Arthropoda</taxon>
        <taxon>Crustacea</taxon>
        <taxon>Oligostraca</taxon>
        <taxon>Ostracoda</taxon>
        <taxon>Podocopa</taxon>
        <taxon>Podocopida</taxon>
        <taxon>Cypridocopina</taxon>
        <taxon>Cypridoidea</taxon>
        <taxon>Cyprididae</taxon>
        <taxon>Notodromas</taxon>
    </lineage>
</organism>
<dbReference type="EMBL" id="OA884946">
    <property type="protein sequence ID" value="CAD7281484.1"/>
    <property type="molecule type" value="Genomic_DNA"/>
</dbReference>
<evidence type="ECO:0000313" key="1">
    <source>
        <dbReference type="EMBL" id="CAD7281484.1"/>
    </source>
</evidence>
<dbReference type="AlphaFoldDB" id="A0A7R9BTV9"/>
<protein>
    <submittedName>
        <fullName evidence="1">Uncharacterized protein</fullName>
    </submittedName>
</protein>
<sequence length="366" mass="40143">MDMHRTAFSSDSQGVEERLAARMLGYSSPWVPIALSCRLLKCAASREGQAQCIPPLLYRAERDVLCISAAGWDTAIERTGSIAARRDTYKPGNGCKKASFFSAWRAARFTFLVSSQAKEIDSNFVNLPCAFTRGKPTGEPVFSVCQNFVDFLVVVGGLKKKLLTEKKRRRKQRLAVPDSRTMFGELERTIAPGRVCVQIADSVGEGGGGEIYCERQERSSSVPPGVREEQHILVDKLGRKAILCRSVKMCVLQSRDCFALDRRFARKTCSATLSKKFCGRGFARFLSTLKVALSDEDGACPCTIEGQSVFTRIAHFCEEFIHDLSISVNHIGGVNQTSFGTFATSRSNVAAPLSGSVLREPNRGGS</sequence>
<proteinExistence type="predicted"/>
<reference evidence="1" key="1">
    <citation type="submission" date="2020-11" db="EMBL/GenBank/DDBJ databases">
        <authorList>
            <person name="Tran Van P."/>
        </authorList>
    </citation>
    <scope>NUCLEOTIDE SEQUENCE</scope>
</reference>
<dbReference type="Proteomes" id="UP000678499">
    <property type="component" value="Unassembled WGS sequence"/>
</dbReference>
<accession>A0A7R9BTV9</accession>